<dbReference type="Gene3D" id="3.40.30.10">
    <property type="entry name" value="Glutaredoxin"/>
    <property type="match status" value="1"/>
</dbReference>
<feature type="transmembrane region" description="Helical" evidence="2">
    <location>
        <begin position="246"/>
        <end position="265"/>
    </location>
</feature>
<sequence>MNTVGAMAARWRSVMRAAMLACPVIIAWGGTGVAADEAMQALAFTPRQGVALPLDARFADTTGQVRPLGAFLGGRPAIVSMGYYACPNMCGLERADLLHALARSGLHSPADYTLLVVSIDPSETPVQARQARDDDLAHFPASTAGAGWHFLTGDAASIGRLSRAVGFHARFDPRLGQYLHPMGLVFVTPAGVVSGYVLGVGYQPGDVRQAVAHAARGERVAASPVLLLCFHYDETTGRYTLAVEKLLRIGGGLTVLMLGTMLFMAHRRGLR</sequence>
<keyword evidence="4" id="KW-1185">Reference proteome</keyword>
<gene>
    <name evidence="3" type="ORF">CD178_02766</name>
</gene>
<dbReference type="InterPro" id="IPR003782">
    <property type="entry name" value="SCO1/SenC"/>
</dbReference>
<comment type="similarity">
    <text evidence="1">Belongs to the SCO1/2 family.</text>
</comment>
<dbReference type="KEGG" id="ksc:CD178_02766"/>
<evidence type="ECO:0000256" key="1">
    <source>
        <dbReference type="ARBA" id="ARBA00010996"/>
    </source>
</evidence>
<protein>
    <recommendedName>
        <fullName evidence="5">SCO1/SenC</fullName>
    </recommendedName>
</protein>
<keyword evidence="2" id="KW-0812">Transmembrane</keyword>
<dbReference type="AlphaFoldDB" id="A0A347WF69"/>
<keyword evidence="2" id="KW-1133">Transmembrane helix</keyword>
<organism evidence="3 4">
    <name type="scientific">Komagataeibacter saccharivorans</name>
    <dbReference type="NCBI Taxonomy" id="265959"/>
    <lineage>
        <taxon>Bacteria</taxon>
        <taxon>Pseudomonadati</taxon>
        <taxon>Pseudomonadota</taxon>
        <taxon>Alphaproteobacteria</taxon>
        <taxon>Acetobacterales</taxon>
        <taxon>Acetobacteraceae</taxon>
        <taxon>Komagataeibacter</taxon>
    </lineage>
</organism>
<evidence type="ECO:0000313" key="3">
    <source>
        <dbReference type="EMBL" id="AXY23512.1"/>
    </source>
</evidence>
<evidence type="ECO:0000313" key="4">
    <source>
        <dbReference type="Proteomes" id="UP000264120"/>
    </source>
</evidence>
<keyword evidence="2" id="KW-0472">Membrane</keyword>
<dbReference type="EMBL" id="CP023036">
    <property type="protein sequence ID" value="AXY23512.1"/>
    <property type="molecule type" value="Genomic_DNA"/>
</dbReference>
<dbReference type="InterPro" id="IPR036249">
    <property type="entry name" value="Thioredoxin-like_sf"/>
</dbReference>
<dbReference type="CDD" id="cd02968">
    <property type="entry name" value="SCO"/>
    <property type="match status" value="1"/>
</dbReference>
<dbReference type="Proteomes" id="UP000264120">
    <property type="component" value="Chromosome"/>
</dbReference>
<evidence type="ECO:0008006" key="5">
    <source>
        <dbReference type="Google" id="ProtNLM"/>
    </source>
</evidence>
<evidence type="ECO:0000256" key="2">
    <source>
        <dbReference type="SAM" id="Phobius"/>
    </source>
</evidence>
<accession>A0A347WF69</accession>
<name>A0A347WF69_9PROT</name>
<dbReference type="RefSeq" id="WP_254057917.1">
    <property type="nucleotide sequence ID" value="NZ_CP023036.1"/>
</dbReference>
<reference evidence="3 4" key="1">
    <citation type="submission" date="2017-08" db="EMBL/GenBank/DDBJ databases">
        <title>Complete genome sequence of Gluconacetobacter saccharivorans CV1 isolated from Fermented Vinegar.</title>
        <authorList>
            <person name="Kim S.-Y."/>
        </authorList>
    </citation>
    <scope>NUCLEOTIDE SEQUENCE [LARGE SCALE GENOMIC DNA]</scope>
    <source>
        <strain evidence="3 4">CV1</strain>
    </source>
</reference>
<proteinExistence type="inferred from homology"/>
<dbReference type="Pfam" id="PF02630">
    <property type="entry name" value="SCO1-SenC"/>
    <property type="match status" value="1"/>
</dbReference>
<dbReference type="SUPFAM" id="SSF52833">
    <property type="entry name" value="Thioredoxin-like"/>
    <property type="match status" value="1"/>
</dbReference>